<gene>
    <name evidence="2" type="ORF">LTR36_003237</name>
</gene>
<dbReference type="AlphaFoldDB" id="A0AAV9JYV7"/>
<name>A0AAV9JYV7_9PEZI</name>
<evidence type="ECO:0000313" key="3">
    <source>
        <dbReference type="Proteomes" id="UP001324427"/>
    </source>
</evidence>
<reference evidence="2 3" key="1">
    <citation type="submission" date="2021-11" db="EMBL/GenBank/DDBJ databases">
        <title>Black yeast isolated from Biological Soil Crust.</title>
        <authorList>
            <person name="Kurbessoian T."/>
        </authorList>
    </citation>
    <scope>NUCLEOTIDE SEQUENCE [LARGE SCALE GENOMIC DNA]</scope>
    <source>
        <strain evidence="2 3">CCFEE 5522</strain>
    </source>
</reference>
<protein>
    <submittedName>
        <fullName evidence="2">Uncharacterized protein</fullName>
    </submittedName>
</protein>
<organism evidence="2 3">
    <name type="scientific">Oleoguttula mirabilis</name>
    <dbReference type="NCBI Taxonomy" id="1507867"/>
    <lineage>
        <taxon>Eukaryota</taxon>
        <taxon>Fungi</taxon>
        <taxon>Dikarya</taxon>
        <taxon>Ascomycota</taxon>
        <taxon>Pezizomycotina</taxon>
        <taxon>Dothideomycetes</taxon>
        <taxon>Dothideomycetidae</taxon>
        <taxon>Mycosphaerellales</taxon>
        <taxon>Teratosphaeriaceae</taxon>
        <taxon>Oleoguttula</taxon>
    </lineage>
</organism>
<keyword evidence="3" id="KW-1185">Reference proteome</keyword>
<feature type="region of interest" description="Disordered" evidence="1">
    <location>
        <begin position="62"/>
        <end position="101"/>
    </location>
</feature>
<evidence type="ECO:0000313" key="2">
    <source>
        <dbReference type="EMBL" id="KAK4550270.1"/>
    </source>
</evidence>
<comment type="caution">
    <text evidence="2">The sequence shown here is derived from an EMBL/GenBank/DDBJ whole genome shotgun (WGS) entry which is preliminary data.</text>
</comment>
<evidence type="ECO:0000256" key="1">
    <source>
        <dbReference type="SAM" id="MobiDB-lite"/>
    </source>
</evidence>
<dbReference type="Proteomes" id="UP001324427">
    <property type="component" value="Unassembled WGS sequence"/>
</dbReference>
<proteinExistence type="predicted"/>
<sequence length="101" mass="10365">MGAGLFSTPQGQVAFTADFNFGSAPQSKNGGIVGNGSHIGVGAATAPSHITTPEKQGPNLRHFAGSGMSAFGKPPHPGQPFFGSVNKSDTEPDEDRYGKYS</sequence>
<accession>A0AAV9JYV7</accession>
<dbReference type="EMBL" id="JAVFHQ010000002">
    <property type="protein sequence ID" value="KAK4550270.1"/>
    <property type="molecule type" value="Genomic_DNA"/>
</dbReference>